<dbReference type="AlphaFoldDB" id="A0A1A8NP46"/>
<gene>
    <name evidence="1" type="primary">CCNJ</name>
</gene>
<evidence type="ECO:0000313" key="1">
    <source>
        <dbReference type="EMBL" id="SBR70771.1"/>
    </source>
</evidence>
<protein>
    <submittedName>
        <fullName evidence="1">Cyclin J</fullName>
    </submittedName>
</protein>
<name>A0A1A8NP46_9TELE</name>
<reference evidence="1" key="2">
    <citation type="submission" date="2016-06" db="EMBL/GenBank/DDBJ databases">
        <title>The genome of a short-lived fish provides insights into sex chromosome evolution and the genetic control of aging.</title>
        <authorList>
            <person name="Reichwald K."/>
            <person name="Felder M."/>
            <person name="Petzold A."/>
            <person name="Koch P."/>
            <person name="Groth M."/>
            <person name="Platzer M."/>
        </authorList>
    </citation>
    <scope>NUCLEOTIDE SEQUENCE</scope>
    <source>
        <tissue evidence="1">Brain</tissue>
    </source>
</reference>
<sequence>HGFLAVLFAGLARSHDPSRLHHGLFVQSVIKPTRRKSRLVSLFDVIRCCSSPLPGLK</sequence>
<reference evidence="1" key="1">
    <citation type="submission" date="2016-05" db="EMBL/GenBank/DDBJ databases">
        <authorList>
            <person name="Lavstsen T."/>
            <person name="Jespersen J.S."/>
        </authorList>
    </citation>
    <scope>NUCLEOTIDE SEQUENCE</scope>
    <source>
        <tissue evidence="1">Brain</tissue>
    </source>
</reference>
<feature type="non-terminal residue" evidence="1">
    <location>
        <position position="57"/>
    </location>
</feature>
<accession>A0A1A8NP46</accession>
<feature type="non-terminal residue" evidence="1">
    <location>
        <position position="1"/>
    </location>
</feature>
<proteinExistence type="predicted"/>
<organism evidence="1">
    <name type="scientific">Nothobranchius pienaari</name>
    <dbReference type="NCBI Taxonomy" id="704102"/>
    <lineage>
        <taxon>Eukaryota</taxon>
        <taxon>Metazoa</taxon>
        <taxon>Chordata</taxon>
        <taxon>Craniata</taxon>
        <taxon>Vertebrata</taxon>
        <taxon>Euteleostomi</taxon>
        <taxon>Actinopterygii</taxon>
        <taxon>Neopterygii</taxon>
        <taxon>Teleostei</taxon>
        <taxon>Neoteleostei</taxon>
        <taxon>Acanthomorphata</taxon>
        <taxon>Ovalentaria</taxon>
        <taxon>Atherinomorphae</taxon>
        <taxon>Cyprinodontiformes</taxon>
        <taxon>Nothobranchiidae</taxon>
        <taxon>Nothobranchius</taxon>
    </lineage>
</organism>
<dbReference type="EMBL" id="HAEG01004095">
    <property type="protein sequence ID" value="SBR70771.1"/>
    <property type="molecule type" value="Transcribed_RNA"/>
</dbReference>